<evidence type="ECO:0000313" key="2">
    <source>
        <dbReference type="Proteomes" id="UP001066276"/>
    </source>
</evidence>
<proteinExistence type="predicted"/>
<comment type="caution">
    <text evidence="1">The sequence shown here is derived from an EMBL/GenBank/DDBJ whole genome shotgun (WGS) entry which is preliminary data.</text>
</comment>
<reference evidence="1" key="1">
    <citation type="journal article" date="2022" name="bioRxiv">
        <title>Sequencing and chromosome-scale assembly of the giantPleurodeles waltlgenome.</title>
        <authorList>
            <person name="Brown T."/>
            <person name="Elewa A."/>
            <person name="Iarovenko S."/>
            <person name="Subramanian E."/>
            <person name="Araus A.J."/>
            <person name="Petzold A."/>
            <person name="Susuki M."/>
            <person name="Suzuki K.-i.T."/>
            <person name="Hayashi T."/>
            <person name="Toyoda A."/>
            <person name="Oliveira C."/>
            <person name="Osipova E."/>
            <person name="Leigh N.D."/>
            <person name="Simon A."/>
            <person name="Yun M.H."/>
        </authorList>
    </citation>
    <scope>NUCLEOTIDE SEQUENCE</scope>
    <source>
        <strain evidence="1">20211129_DDA</strain>
        <tissue evidence="1">Liver</tissue>
    </source>
</reference>
<gene>
    <name evidence="1" type="ORF">NDU88_003842</name>
</gene>
<dbReference type="AlphaFoldDB" id="A0AAV7QA56"/>
<organism evidence="1 2">
    <name type="scientific">Pleurodeles waltl</name>
    <name type="common">Iberian ribbed newt</name>
    <dbReference type="NCBI Taxonomy" id="8319"/>
    <lineage>
        <taxon>Eukaryota</taxon>
        <taxon>Metazoa</taxon>
        <taxon>Chordata</taxon>
        <taxon>Craniata</taxon>
        <taxon>Vertebrata</taxon>
        <taxon>Euteleostomi</taxon>
        <taxon>Amphibia</taxon>
        <taxon>Batrachia</taxon>
        <taxon>Caudata</taxon>
        <taxon>Salamandroidea</taxon>
        <taxon>Salamandridae</taxon>
        <taxon>Pleurodelinae</taxon>
        <taxon>Pleurodeles</taxon>
    </lineage>
</organism>
<dbReference type="Proteomes" id="UP001066276">
    <property type="component" value="Chromosome 6"/>
</dbReference>
<evidence type="ECO:0000313" key="1">
    <source>
        <dbReference type="EMBL" id="KAJ1137442.1"/>
    </source>
</evidence>
<accession>A0AAV7QA56</accession>
<dbReference type="EMBL" id="JANPWB010000010">
    <property type="protein sequence ID" value="KAJ1137442.1"/>
    <property type="molecule type" value="Genomic_DNA"/>
</dbReference>
<sequence>MQHAPIEILLIGCRNSTASASQKPLPVNQLSNQLYLVKKLRRCDRRDFHGSRFSEHGSPDAEKKKP</sequence>
<protein>
    <submittedName>
        <fullName evidence="1">Uncharacterized protein</fullName>
    </submittedName>
</protein>
<keyword evidence="2" id="KW-1185">Reference proteome</keyword>
<name>A0AAV7QA56_PLEWA</name>